<proteinExistence type="predicted"/>
<protein>
    <submittedName>
        <fullName evidence="2">Uncharacterized protein</fullName>
    </submittedName>
</protein>
<evidence type="ECO:0000313" key="2">
    <source>
        <dbReference type="EMBL" id="EMP33097.1"/>
    </source>
</evidence>
<name>M7BYA7_CHEMY</name>
<dbReference type="Proteomes" id="UP000031443">
    <property type="component" value="Unassembled WGS sequence"/>
</dbReference>
<sequence>MESALTLTLARRSEPVPGTSALVRGDPPVPSTSRHWSPSVGHAKGARKTPSSQWHRGKSGTAASPMSGSPQFPPGLRPLTHVERNSLAPSEQASPDDRMPSTLEALQAARDVMSMLVLGAPPMSAPRSRGKPPLGSPQSPPARYRSQLRERSRRHSPPSDRSGKSPCGSPSTLTRLSGWVPAGRDSRQRSSSRNKYRRDRSRHR</sequence>
<dbReference type="AlphaFoldDB" id="M7BYA7"/>
<accession>M7BYA7</accession>
<gene>
    <name evidence="2" type="ORF">UY3_09757</name>
</gene>
<reference evidence="3" key="1">
    <citation type="journal article" date="2013" name="Nat. Genet.">
        <title>The draft genomes of soft-shell turtle and green sea turtle yield insights into the development and evolution of the turtle-specific body plan.</title>
        <authorList>
            <person name="Wang Z."/>
            <person name="Pascual-Anaya J."/>
            <person name="Zadissa A."/>
            <person name="Li W."/>
            <person name="Niimura Y."/>
            <person name="Huang Z."/>
            <person name="Li C."/>
            <person name="White S."/>
            <person name="Xiong Z."/>
            <person name="Fang D."/>
            <person name="Wang B."/>
            <person name="Ming Y."/>
            <person name="Chen Y."/>
            <person name="Zheng Y."/>
            <person name="Kuraku S."/>
            <person name="Pignatelli M."/>
            <person name="Herrero J."/>
            <person name="Beal K."/>
            <person name="Nozawa M."/>
            <person name="Li Q."/>
            <person name="Wang J."/>
            <person name="Zhang H."/>
            <person name="Yu L."/>
            <person name="Shigenobu S."/>
            <person name="Wang J."/>
            <person name="Liu J."/>
            <person name="Flicek P."/>
            <person name="Searle S."/>
            <person name="Wang J."/>
            <person name="Kuratani S."/>
            <person name="Yin Y."/>
            <person name="Aken B."/>
            <person name="Zhang G."/>
            <person name="Irie N."/>
        </authorList>
    </citation>
    <scope>NUCLEOTIDE SEQUENCE [LARGE SCALE GENOMIC DNA]</scope>
</reference>
<feature type="compositionally biased region" description="Basic residues" evidence="1">
    <location>
        <begin position="190"/>
        <end position="204"/>
    </location>
</feature>
<keyword evidence="3" id="KW-1185">Reference proteome</keyword>
<feature type="region of interest" description="Disordered" evidence="1">
    <location>
        <begin position="1"/>
        <end position="204"/>
    </location>
</feature>
<evidence type="ECO:0000256" key="1">
    <source>
        <dbReference type="SAM" id="MobiDB-lite"/>
    </source>
</evidence>
<evidence type="ECO:0000313" key="3">
    <source>
        <dbReference type="Proteomes" id="UP000031443"/>
    </source>
</evidence>
<feature type="compositionally biased region" description="Polar residues" evidence="1">
    <location>
        <begin position="61"/>
        <end position="70"/>
    </location>
</feature>
<organism evidence="2 3">
    <name type="scientific">Chelonia mydas</name>
    <name type="common">Green sea-turtle</name>
    <name type="synonym">Chelonia agassizi</name>
    <dbReference type="NCBI Taxonomy" id="8469"/>
    <lineage>
        <taxon>Eukaryota</taxon>
        <taxon>Metazoa</taxon>
        <taxon>Chordata</taxon>
        <taxon>Craniata</taxon>
        <taxon>Vertebrata</taxon>
        <taxon>Euteleostomi</taxon>
        <taxon>Archelosauria</taxon>
        <taxon>Testudinata</taxon>
        <taxon>Testudines</taxon>
        <taxon>Cryptodira</taxon>
        <taxon>Durocryptodira</taxon>
        <taxon>Americhelydia</taxon>
        <taxon>Chelonioidea</taxon>
        <taxon>Cheloniidae</taxon>
        <taxon>Chelonia</taxon>
    </lineage>
</organism>
<dbReference type="EMBL" id="KB537241">
    <property type="protein sequence ID" value="EMP33097.1"/>
    <property type="molecule type" value="Genomic_DNA"/>
</dbReference>